<reference evidence="3 4" key="1">
    <citation type="submission" date="2020-06" db="EMBL/GenBank/DDBJ databases">
        <title>Schlegella sp. ID0723 isolated from air conditioner.</title>
        <authorList>
            <person name="Kim D.Y."/>
            <person name="Kim D.-U."/>
        </authorList>
    </citation>
    <scope>NUCLEOTIDE SEQUENCE [LARGE SCALE GENOMIC DNA]</scope>
    <source>
        <strain evidence="3 4">ID0723</strain>
    </source>
</reference>
<dbReference type="Pfam" id="PF00403">
    <property type="entry name" value="HMA"/>
    <property type="match status" value="1"/>
</dbReference>
<dbReference type="SUPFAM" id="SSF55008">
    <property type="entry name" value="HMA, heavy metal-associated domain"/>
    <property type="match status" value="1"/>
</dbReference>
<dbReference type="AlphaFoldDB" id="A0A7Y6NSG5"/>
<gene>
    <name evidence="3" type="ORF">HQN59_22375</name>
</gene>
<dbReference type="CDD" id="cd00371">
    <property type="entry name" value="HMA"/>
    <property type="match status" value="1"/>
</dbReference>
<proteinExistence type="predicted"/>
<dbReference type="Gene3D" id="3.30.70.100">
    <property type="match status" value="1"/>
</dbReference>
<evidence type="ECO:0000313" key="4">
    <source>
        <dbReference type="Proteomes" id="UP000529637"/>
    </source>
</evidence>
<comment type="caution">
    <text evidence="3">The sequence shown here is derived from an EMBL/GenBank/DDBJ whole genome shotgun (WGS) entry which is preliminary data.</text>
</comment>
<dbReference type="InterPro" id="IPR006121">
    <property type="entry name" value="HMA_dom"/>
</dbReference>
<dbReference type="Proteomes" id="UP000529637">
    <property type="component" value="Unassembled WGS sequence"/>
</dbReference>
<evidence type="ECO:0000313" key="3">
    <source>
        <dbReference type="EMBL" id="NUZ08498.1"/>
    </source>
</evidence>
<feature type="domain" description="HMA" evidence="2">
    <location>
        <begin position="4"/>
        <end position="57"/>
    </location>
</feature>
<protein>
    <submittedName>
        <fullName evidence="3">Heavy-metal-associated domain-containing protein</fullName>
    </submittedName>
</protein>
<dbReference type="InterPro" id="IPR036163">
    <property type="entry name" value="HMA_dom_sf"/>
</dbReference>
<feature type="region of interest" description="Disordered" evidence="1">
    <location>
        <begin position="56"/>
        <end position="79"/>
    </location>
</feature>
<accession>A0A7Y6NSG5</accession>
<evidence type="ECO:0000259" key="2">
    <source>
        <dbReference type="Pfam" id="PF00403"/>
    </source>
</evidence>
<dbReference type="RefSeq" id="WP_176071343.1">
    <property type="nucleotide sequence ID" value="NZ_JABWMJ010000013.1"/>
</dbReference>
<organism evidence="3 4">
    <name type="scientific">Piscinibacter koreensis</name>
    <dbReference type="NCBI Taxonomy" id="2742824"/>
    <lineage>
        <taxon>Bacteria</taxon>
        <taxon>Pseudomonadati</taxon>
        <taxon>Pseudomonadota</taxon>
        <taxon>Betaproteobacteria</taxon>
        <taxon>Burkholderiales</taxon>
        <taxon>Sphaerotilaceae</taxon>
        <taxon>Piscinibacter</taxon>
    </lineage>
</organism>
<name>A0A7Y6NSG5_9BURK</name>
<evidence type="ECO:0000256" key="1">
    <source>
        <dbReference type="SAM" id="MobiDB-lite"/>
    </source>
</evidence>
<sequence length="79" mass="8257">MIAFEVNDVTCGHCASTITKAIQTVDKDAKISNHEVRIEPGSGETPAFRDAIKGAGYTPEPLDAARPSAAPQRRGGCCG</sequence>
<keyword evidence="4" id="KW-1185">Reference proteome</keyword>
<dbReference type="EMBL" id="JABWMJ010000013">
    <property type="protein sequence ID" value="NUZ08498.1"/>
    <property type="molecule type" value="Genomic_DNA"/>
</dbReference>
<dbReference type="GO" id="GO:0046872">
    <property type="term" value="F:metal ion binding"/>
    <property type="evidence" value="ECO:0007669"/>
    <property type="project" value="InterPro"/>
</dbReference>